<proteinExistence type="inferred from homology"/>
<dbReference type="PANTHER" id="PTHR33383:SF1">
    <property type="entry name" value="MEMBRANE PROTEIN INSERTION EFFICIENCY FACTOR-RELATED"/>
    <property type="match status" value="1"/>
</dbReference>
<keyword evidence="1" id="KW-1003">Cell membrane</keyword>
<comment type="similarity">
    <text evidence="1">Belongs to the UPF0161 family.</text>
</comment>
<dbReference type="HAMAP" id="MF_00386">
    <property type="entry name" value="UPF0161_YidD"/>
    <property type="match status" value="1"/>
</dbReference>
<dbReference type="Proteomes" id="UP000294325">
    <property type="component" value="Chromosome"/>
</dbReference>
<dbReference type="InterPro" id="IPR002696">
    <property type="entry name" value="Membr_insert_effic_factor_YidD"/>
</dbReference>
<dbReference type="EMBL" id="CP038033">
    <property type="protein sequence ID" value="QBQ54551.1"/>
    <property type="molecule type" value="Genomic_DNA"/>
</dbReference>
<protein>
    <recommendedName>
        <fullName evidence="1">Putative membrane protein insertion efficiency factor</fullName>
    </recommendedName>
</protein>
<sequence>MKTILLSLIAAYRYGISPLMGNHCRYYPSCSAYTQEAIQRYGGFRGGWLGLKRLLRCHPFHPGGVDPVPDIPQKQWRSKH</sequence>
<keyword evidence="3" id="KW-1185">Reference proteome</keyword>
<dbReference type="OrthoDB" id="9801753at2"/>
<gene>
    <name evidence="2" type="primary">yidD</name>
    <name evidence="2" type="ORF">E3U44_08540</name>
</gene>
<dbReference type="Pfam" id="PF01809">
    <property type="entry name" value="YidD"/>
    <property type="match status" value="1"/>
</dbReference>
<dbReference type="GO" id="GO:0005886">
    <property type="term" value="C:plasma membrane"/>
    <property type="evidence" value="ECO:0007669"/>
    <property type="project" value="UniProtKB-SubCell"/>
</dbReference>
<keyword evidence="1" id="KW-0472">Membrane</keyword>
<evidence type="ECO:0000256" key="1">
    <source>
        <dbReference type="HAMAP-Rule" id="MF_00386"/>
    </source>
</evidence>
<evidence type="ECO:0000313" key="2">
    <source>
        <dbReference type="EMBL" id="QBQ54551.1"/>
    </source>
</evidence>
<dbReference type="KEGG" id="nwr:E3U44_08540"/>
<organism evidence="2 3">
    <name type="scientific">Nitrosococcus wardiae</name>
    <dbReference type="NCBI Taxonomy" id="1814290"/>
    <lineage>
        <taxon>Bacteria</taxon>
        <taxon>Pseudomonadati</taxon>
        <taxon>Pseudomonadota</taxon>
        <taxon>Gammaproteobacteria</taxon>
        <taxon>Chromatiales</taxon>
        <taxon>Chromatiaceae</taxon>
        <taxon>Nitrosococcus</taxon>
    </lineage>
</organism>
<dbReference type="SMART" id="SM01234">
    <property type="entry name" value="Haemolytic"/>
    <property type="match status" value="1"/>
</dbReference>
<comment type="subcellular location">
    <subcellularLocation>
        <location evidence="1">Cell membrane</location>
        <topology evidence="1">Peripheral membrane protein</topology>
        <orientation evidence="1">Cytoplasmic side</orientation>
    </subcellularLocation>
</comment>
<accession>A0A4P7BX41</accession>
<reference evidence="2 3" key="1">
    <citation type="submission" date="2019-03" db="EMBL/GenBank/DDBJ databases">
        <title>The genome sequence of Nitrosococcus wardiae strain D1FHST reveals the archetypal metabolic capacity of ammonia-oxidizing Gammaproteobacteria.</title>
        <authorList>
            <person name="Wang L."/>
            <person name="Lim C.K."/>
            <person name="Hanson T.E."/>
            <person name="Dang H."/>
            <person name="Klotz M.G."/>
        </authorList>
    </citation>
    <scope>NUCLEOTIDE SEQUENCE [LARGE SCALE GENOMIC DNA]</scope>
    <source>
        <strain evidence="2 3">D1FHS</strain>
    </source>
</reference>
<dbReference type="AlphaFoldDB" id="A0A4P7BX41"/>
<dbReference type="RefSeq" id="WP_134357748.1">
    <property type="nucleotide sequence ID" value="NZ_CP038033.1"/>
</dbReference>
<name>A0A4P7BX41_9GAMM</name>
<dbReference type="NCBIfam" id="TIGR00278">
    <property type="entry name" value="membrane protein insertion efficiency factor YidD"/>
    <property type="match status" value="1"/>
</dbReference>
<dbReference type="PANTHER" id="PTHR33383">
    <property type="entry name" value="MEMBRANE PROTEIN INSERTION EFFICIENCY FACTOR-RELATED"/>
    <property type="match status" value="1"/>
</dbReference>
<evidence type="ECO:0000313" key="3">
    <source>
        <dbReference type="Proteomes" id="UP000294325"/>
    </source>
</evidence>
<comment type="function">
    <text evidence="1">Could be involved in insertion of integral membrane proteins into the membrane.</text>
</comment>